<evidence type="ECO:0000313" key="1">
    <source>
        <dbReference type="EMBL" id="CAB4216912.1"/>
    </source>
</evidence>
<organism evidence="1">
    <name type="scientific">uncultured Caudovirales phage</name>
    <dbReference type="NCBI Taxonomy" id="2100421"/>
    <lineage>
        <taxon>Viruses</taxon>
        <taxon>Duplodnaviria</taxon>
        <taxon>Heunggongvirae</taxon>
        <taxon>Uroviricota</taxon>
        <taxon>Caudoviricetes</taxon>
        <taxon>Peduoviridae</taxon>
        <taxon>Maltschvirus</taxon>
        <taxon>Maltschvirus maltsch</taxon>
    </lineage>
</organism>
<name>A0A6J5SN07_9CAUD</name>
<sequence length="814" mass="83262">MSSLVFSLIKALPKFDPTVFSLTGVTTLGKGSVASPWVILGGSPFDFAQFWAQLTYSLVLDRGVGSPTYSGGVATGSAIQDNEGVMRFRGANEAGFSGARRVKNIFTVSSEALTAANSWAGASVTATAASGSIGAVSLTRIQGTAADWYWGQGKTIAVGNRTVVSAWVASNTGSSQTFQLFGDSGGGVKSSGNLTATTTPQRFSWPVTVAIGTATVYGIARNVANDTADLLVGGMQLEDITGRTDQTTPSEYVSVGATPVNLCLQSEDFATTWTGAGAALIVTVNSTLAPNGTTTADTITKSGGSDQALNQVVTVVSGQTYTYSLYVLKDATVSRFPEFYLTDAGANQLYTDLNTSTGANVNRIANGTVSATVEDYSATYWRIKLTALSGAASMSVGFRPAACTVIGTFSAAATGAIIAWGAQLQLGSTATTYIPTTTVAKAYGEYHGLGVDGVQDFPTDLTGAPIPLTTLKGYQAEPAATNKQIQSQFASGWSVGSASQTINNAIAPDGTLTACLVTSVGASSNASHYATATTAQGAGSVTDSVFIKAGSSSWVAVICSDLGANSNGKYFNLGSGTVGGNTGLVNGANVTAPSGVITPMANGWYRCQLTVTVTAASYSMAIYVVDGDNSLSVTAGKTLYDWGAQSEAGSVATSYIPTTTGSVTRAADVLTYPLAENIDGTQGWCYAEVSVPIPTLTTVSTVIGSAGGYPLYIDSSSKKYSLYDGATESIFSAAQTFPINSIQKVSSFWGGSKSNGSLNGVLGTEANFDGDIGLSGTLTIGCLAAGTSVLKGTIRNVRVGLRKLSNSEDQAITT</sequence>
<gene>
    <name evidence="1" type="ORF">UFOVP1590_16</name>
</gene>
<accession>A0A6J5SN07</accession>
<evidence type="ECO:0008006" key="2">
    <source>
        <dbReference type="Google" id="ProtNLM"/>
    </source>
</evidence>
<protein>
    <recommendedName>
        <fullName evidence="2">Concanavalin A-like lectin/glucanases superfamily</fullName>
    </recommendedName>
</protein>
<dbReference type="EMBL" id="LR797443">
    <property type="protein sequence ID" value="CAB4216912.1"/>
    <property type="molecule type" value="Genomic_DNA"/>
</dbReference>
<proteinExistence type="predicted"/>
<reference evidence="1" key="1">
    <citation type="submission" date="2020-05" db="EMBL/GenBank/DDBJ databases">
        <authorList>
            <person name="Chiriac C."/>
            <person name="Salcher M."/>
            <person name="Ghai R."/>
            <person name="Kavagutti S V."/>
        </authorList>
    </citation>
    <scope>NUCLEOTIDE SEQUENCE</scope>
</reference>